<feature type="region of interest" description="Disordered" evidence="1">
    <location>
        <begin position="45"/>
        <end position="64"/>
    </location>
</feature>
<name>A0A6B9LJ50_9CAUD</name>
<dbReference type="Proteomes" id="UP000463946">
    <property type="component" value="Segment"/>
</dbReference>
<protein>
    <recommendedName>
        <fullName evidence="4">Tail assembly chaperone</fullName>
    </recommendedName>
</protein>
<proteinExistence type="predicted"/>
<accession>A0A6B9LJ50</accession>
<reference evidence="2 3" key="1">
    <citation type="submission" date="2019-12" db="EMBL/GenBank/DDBJ databases">
        <authorList>
            <person name="Lauer M.J."/>
            <person name="Curtus N.L."/>
            <person name="Garlena R.A."/>
            <person name="Russell D.A."/>
            <person name="Pope W.H."/>
            <person name="Jacobs-Sera D."/>
            <person name="Hatfull G.F."/>
        </authorList>
    </citation>
    <scope>NUCLEOTIDE SEQUENCE [LARGE SCALE GENOMIC DNA]</scope>
</reference>
<sequence length="108" mass="12052">MAKVTIEGSLSPSAYLARGERREVQRDEHVENLIRLGFVNVVDEDGDVEPAPLPEPVKAPSKSASRDDWAEFLAKYTDIVTEGKNRDALQAEYDEWLETHDLPAADAE</sequence>
<dbReference type="KEGG" id="vg:60320891"/>
<evidence type="ECO:0000313" key="3">
    <source>
        <dbReference type="Proteomes" id="UP000463946"/>
    </source>
</evidence>
<evidence type="ECO:0008006" key="4">
    <source>
        <dbReference type="Google" id="ProtNLM"/>
    </source>
</evidence>
<organism evidence="2 3">
    <name type="scientific">Mycobacterium phage BirdsNest</name>
    <dbReference type="NCBI Taxonomy" id="2686231"/>
    <lineage>
        <taxon>Viruses</taxon>
        <taxon>Duplodnaviria</taxon>
        <taxon>Heunggongvirae</taxon>
        <taxon>Uroviricota</taxon>
        <taxon>Caudoviricetes</taxon>
        <taxon>Bclasvirinae</taxon>
        <taxon>Birdsnestvirus</taxon>
        <taxon>Birdsnestvirus birdsnest</taxon>
    </lineage>
</organism>
<evidence type="ECO:0000256" key="1">
    <source>
        <dbReference type="SAM" id="MobiDB-lite"/>
    </source>
</evidence>
<dbReference type="GeneID" id="60320891"/>
<dbReference type="RefSeq" id="YP_009949486.1">
    <property type="nucleotide sequence ID" value="NC_051581.1"/>
</dbReference>
<dbReference type="EMBL" id="MN813686">
    <property type="protein sequence ID" value="QHB37329.1"/>
    <property type="molecule type" value="Genomic_DNA"/>
</dbReference>
<gene>
    <name evidence="2" type="primary">27</name>
    <name evidence="2" type="ORF">PBI_BIRDSNEST_27</name>
</gene>
<evidence type="ECO:0000313" key="2">
    <source>
        <dbReference type="EMBL" id="QHB37329.1"/>
    </source>
</evidence>
<keyword evidence="3" id="KW-1185">Reference proteome</keyword>